<evidence type="ECO:0000313" key="2">
    <source>
        <dbReference type="Proteomes" id="UP000006591"/>
    </source>
</evidence>
<dbReference type="Pfam" id="PF07893">
    <property type="entry name" value="DUF1668"/>
    <property type="match status" value="3"/>
</dbReference>
<dbReference type="Gramene" id="ONIVA11G00830.1">
    <property type="protein sequence ID" value="ONIVA11G00830.1"/>
    <property type="gene ID" value="ONIVA11G00830"/>
</dbReference>
<proteinExistence type="predicted"/>
<dbReference type="InterPro" id="IPR012871">
    <property type="entry name" value="DUF1668_ORYSA"/>
</dbReference>
<dbReference type="PANTHER" id="PTHR33085">
    <property type="entry name" value="OS12G0113100 PROTEIN-RELATED"/>
    <property type="match status" value="1"/>
</dbReference>
<dbReference type="EnsemblPlants" id="ONIVA11G00830.1">
    <property type="protein sequence ID" value="ONIVA11G00830.1"/>
    <property type="gene ID" value="ONIVA11G00830"/>
</dbReference>
<organism evidence="1">
    <name type="scientific">Oryza nivara</name>
    <name type="common">Indian wild rice</name>
    <name type="synonym">Oryza sativa f. spontanea</name>
    <dbReference type="NCBI Taxonomy" id="4536"/>
    <lineage>
        <taxon>Eukaryota</taxon>
        <taxon>Viridiplantae</taxon>
        <taxon>Streptophyta</taxon>
        <taxon>Embryophyta</taxon>
        <taxon>Tracheophyta</taxon>
        <taxon>Spermatophyta</taxon>
        <taxon>Magnoliopsida</taxon>
        <taxon>Liliopsida</taxon>
        <taxon>Poales</taxon>
        <taxon>Poaceae</taxon>
        <taxon>BOP clade</taxon>
        <taxon>Oryzoideae</taxon>
        <taxon>Oryzeae</taxon>
        <taxon>Oryzinae</taxon>
        <taxon>Oryza</taxon>
    </lineage>
</organism>
<dbReference type="HOGENOM" id="CLU_292468_0_0_1"/>
<reference evidence="1" key="2">
    <citation type="submission" date="2018-04" db="EMBL/GenBank/DDBJ databases">
        <title>OnivRS2 (Oryza nivara Reference Sequence Version 2).</title>
        <authorList>
            <person name="Zhang J."/>
            <person name="Kudrna D."/>
            <person name="Lee S."/>
            <person name="Talag J."/>
            <person name="Rajasekar S."/>
            <person name="Welchert J."/>
            <person name="Hsing Y.-I."/>
            <person name="Wing R.A."/>
        </authorList>
    </citation>
    <scope>NUCLEOTIDE SEQUENCE [LARGE SCALE GENOMIC DNA]</scope>
    <source>
        <strain evidence="1">SL10</strain>
    </source>
</reference>
<dbReference type="PANTHER" id="PTHR33085:SF125">
    <property type="entry name" value="EXPRESSED PROTEIN"/>
    <property type="match status" value="1"/>
</dbReference>
<evidence type="ECO:0000313" key="1">
    <source>
        <dbReference type="EnsemblPlants" id="ONIVA11G00830.1"/>
    </source>
</evidence>
<reference evidence="1" key="1">
    <citation type="submission" date="2015-04" db="UniProtKB">
        <authorList>
            <consortium name="EnsemblPlants"/>
        </authorList>
    </citation>
    <scope>IDENTIFICATION</scope>
    <source>
        <strain evidence="1">SL10</strain>
    </source>
</reference>
<accession>A0A0E0IX97</accession>
<dbReference type="AlphaFoldDB" id="A0A0E0IX97"/>
<protein>
    <submittedName>
        <fullName evidence="1">Uncharacterized protein</fullName>
    </submittedName>
</protein>
<dbReference type="Proteomes" id="UP000006591">
    <property type="component" value="Chromosome 11"/>
</dbReference>
<sequence>MWRRGRSLAAGKETRCRRDVDGGKICGSGLGRIAEGTILSTGDDPSCADWLWGFGQGIASKSLAEPFGRLTTVTPFGVVPLPEDVILAYPSPFPTILQHLGSDGASGLKSELLCRLAGAGGLYSLHRIPANRLFYPSTRAAEEATAKSQESFMEEHGGRKHPGLHTMEMLEKLPRSTVAFEPAPVDRYHLRSLDFACLLGHESRMLTADNRGNTVVFDADSSSVLAFPNLISPKRYNAISLSIINNDGSNNNNGLEPPPEDGLYVMTRSPDVHRIKDGCFEVLNYSSSSADFREMTPHWVSLPPPPFAGYMNAEITSYTVVHGTTIYISCNKPIHSTYAFDTVSHEWRRLGSWTMPFHGRAEYVPELNLWFGLSARHPYSLSAFDLLSDDSSVAAKPPTHLGSDGASGLKSELLCRLAGAGGLYSLHRIPANRLFYPSTRAAEEATAKSQESFMEEHGGRKHPGLHTMEMLEKLPRSTVAFEPAPVDRYHLRSLDFACLLGHESRMLTADNRGNTVVFDADSSSVLAFPNLISPKRYNAISLSIINNDGSNNNNGLEPPPEDGLYVMTRSPDVHRIKDGCFEVLNYSSSSADFREMTPHWVSLPPPPFAGYMNAEITSYTVVHGTTIYISCNKPIHSTYAFDTVSHEWRRLGSWTMPFHGRAEYVPELNLWFGLSARHPYSLSAFDLLSDDSSVAAKPPTETPRSPHLGDVGEASLSHAQLRTNPWDGQRRHRNLEFASLLGNENRILIADHSGHTIVFDADSSTVFAFPNLISDKGCAAISLSIKNNNTNKNISGGMWDEDSLYVMSQSADPETKDYCFEVLNYTSSCKDFRGRTPYWSSLQPPPFANYMHADITSYTVVDSSTIYVSSMEPDATYAFDTVGRQWRRLGCWTMPFDGKTEYVPELKLWFGLSVDHPYSLCACDLLSDAAKPPTVQQQHTWVDLDIPESWLPYNIDLINLGSGKFCVVKIFRHMADDCTGFSDYDDDDAMDSDLIQGKFAVLTGLQMVRPCGKDGDDQGGVRMIKHKSMYYNFWDYEIEWVI</sequence>
<dbReference type="STRING" id="4536.A0A0E0IX97"/>
<name>A0A0E0IX97_ORYNI</name>
<keyword evidence="2" id="KW-1185">Reference proteome</keyword>